<evidence type="ECO:0000313" key="1">
    <source>
        <dbReference type="EMBL" id="KPP70252.1"/>
    </source>
</evidence>
<reference evidence="1 2" key="1">
    <citation type="submission" date="2015-08" db="EMBL/GenBank/DDBJ databases">
        <title>The genome of the Asian arowana (Scleropages formosus).</title>
        <authorList>
            <person name="Tan M.H."/>
            <person name="Gan H.M."/>
            <person name="Croft L.J."/>
            <person name="Austin C.M."/>
        </authorList>
    </citation>
    <scope>NUCLEOTIDE SEQUENCE [LARGE SCALE GENOMIC DNA]</scope>
    <source>
        <strain evidence="1">Aro1</strain>
    </source>
</reference>
<dbReference type="Proteomes" id="UP000034805">
    <property type="component" value="Unassembled WGS sequence"/>
</dbReference>
<dbReference type="EMBL" id="JARO02003559">
    <property type="protein sequence ID" value="KPP70252.1"/>
    <property type="molecule type" value="Genomic_DNA"/>
</dbReference>
<feature type="non-terminal residue" evidence="1">
    <location>
        <position position="104"/>
    </location>
</feature>
<evidence type="ECO:0000313" key="2">
    <source>
        <dbReference type="Proteomes" id="UP000034805"/>
    </source>
</evidence>
<organism evidence="1 2">
    <name type="scientific">Scleropages formosus</name>
    <name type="common">Asian bonytongue</name>
    <name type="synonym">Osteoglossum formosum</name>
    <dbReference type="NCBI Taxonomy" id="113540"/>
    <lineage>
        <taxon>Eukaryota</taxon>
        <taxon>Metazoa</taxon>
        <taxon>Chordata</taxon>
        <taxon>Craniata</taxon>
        <taxon>Vertebrata</taxon>
        <taxon>Euteleostomi</taxon>
        <taxon>Actinopterygii</taxon>
        <taxon>Neopterygii</taxon>
        <taxon>Teleostei</taxon>
        <taxon>Osteoglossocephala</taxon>
        <taxon>Osteoglossomorpha</taxon>
        <taxon>Osteoglossiformes</taxon>
        <taxon>Osteoglossidae</taxon>
        <taxon>Scleropages</taxon>
    </lineage>
</organism>
<comment type="caution">
    <text evidence="1">The sequence shown here is derived from an EMBL/GenBank/DDBJ whole genome shotgun (WGS) entry which is preliminary data.</text>
</comment>
<gene>
    <name evidence="1" type="ORF">Z043_110932</name>
</gene>
<name>A0A0P7X134_SCLFO</name>
<proteinExistence type="predicted"/>
<accession>A0A0P7X134</accession>
<sequence>MEASSIVLVVPKPGRRGSYPGALVLYPFCLQCGRQRPQRGSLGGDRLFWLLCHLVMAWQDGLGLYHGGPLSLAAFAHLRAHRGNFKEDPQYEAASRPVGSTQGQ</sequence>
<protein>
    <submittedName>
        <fullName evidence="1">Uncharacterized protein</fullName>
    </submittedName>
</protein>
<dbReference type="AlphaFoldDB" id="A0A0P7X134"/>